<evidence type="ECO:0000313" key="12">
    <source>
        <dbReference type="EMBL" id="QHW31737.1"/>
    </source>
</evidence>
<dbReference type="Gene3D" id="1.20.5.1930">
    <property type="match status" value="1"/>
</dbReference>
<name>A0A6C0NZT7_9BACL</name>
<evidence type="ECO:0000256" key="7">
    <source>
        <dbReference type="ARBA" id="ARBA00022840"/>
    </source>
</evidence>
<organism evidence="12 13">
    <name type="scientific">Paenibacillus rhizovicinus</name>
    <dbReference type="NCBI Taxonomy" id="2704463"/>
    <lineage>
        <taxon>Bacteria</taxon>
        <taxon>Bacillati</taxon>
        <taxon>Bacillota</taxon>
        <taxon>Bacilli</taxon>
        <taxon>Bacillales</taxon>
        <taxon>Paenibacillaceae</taxon>
        <taxon>Paenibacillus</taxon>
    </lineage>
</organism>
<dbReference type="CDD" id="cd16917">
    <property type="entry name" value="HATPase_UhpB-NarQ-NarX-like"/>
    <property type="match status" value="1"/>
</dbReference>
<dbReference type="GO" id="GO:0046983">
    <property type="term" value="F:protein dimerization activity"/>
    <property type="evidence" value="ECO:0007669"/>
    <property type="project" value="InterPro"/>
</dbReference>
<evidence type="ECO:0000256" key="5">
    <source>
        <dbReference type="ARBA" id="ARBA00022741"/>
    </source>
</evidence>
<dbReference type="Proteomes" id="UP000479114">
    <property type="component" value="Chromosome"/>
</dbReference>
<keyword evidence="10" id="KW-0472">Membrane</keyword>
<comment type="catalytic activity">
    <reaction evidence="1">
        <text>ATP + protein L-histidine = ADP + protein N-phospho-L-histidine.</text>
        <dbReference type="EC" id="2.7.13.3"/>
    </reaction>
</comment>
<dbReference type="SMART" id="SM00387">
    <property type="entry name" value="HATPase_c"/>
    <property type="match status" value="1"/>
</dbReference>
<dbReference type="InterPro" id="IPR011712">
    <property type="entry name" value="Sig_transdc_His_kin_sub3_dim/P"/>
</dbReference>
<feature type="domain" description="Histidine kinase" evidence="11">
    <location>
        <begin position="198"/>
        <end position="382"/>
    </location>
</feature>
<evidence type="ECO:0000259" key="11">
    <source>
        <dbReference type="PROSITE" id="PS50109"/>
    </source>
</evidence>
<feature type="transmembrane region" description="Helical" evidence="10">
    <location>
        <begin position="36"/>
        <end position="56"/>
    </location>
</feature>
<evidence type="ECO:0000256" key="10">
    <source>
        <dbReference type="SAM" id="Phobius"/>
    </source>
</evidence>
<dbReference type="EC" id="2.7.13.3" evidence="2"/>
<feature type="transmembrane region" description="Helical" evidence="10">
    <location>
        <begin position="63"/>
        <end position="80"/>
    </location>
</feature>
<gene>
    <name evidence="12" type="ORF">GZH47_13410</name>
</gene>
<evidence type="ECO:0000256" key="8">
    <source>
        <dbReference type="ARBA" id="ARBA00023012"/>
    </source>
</evidence>
<keyword evidence="10" id="KW-0812">Transmembrane</keyword>
<keyword evidence="5" id="KW-0547">Nucleotide-binding</keyword>
<dbReference type="Gene3D" id="3.30.565.10">
    <property type="entry name" value="Histidine kinase-like ATPase, C-terminal domain"/>
    <property type="match status" value="1"/>
</dbReference>
<dbReference type="KEGG" id="prz:GZH47_13410"/>
<dbReference type="GO" id="GO:0016020">
    <property type="term" value="C:membrane"/>
    <property type="evidence" value="ECO:0007669"/>
    <property type="project" value="InterPro"/>
</dbReference>
<evidence type="ECO:0000256" key="1">
    <source>
        <dbReference type="ARBA" id="ARBA00000085"/>
    </source>
</evidence>
<proteinExistence type="predicted"/>
<feature type="transmembrane region" description="Helical" evidence="10">
    <location>
        <begin position="129"/>
        <end position="145"/>
    </location>
</feature>
<evidence type="ECO:0000256" key="2">
    <source>
        <dbReference type="ARBA" id="ARBA00012438"/>
    </source>
</evidence>
<keyword evidence="13" id="KW-1185">Reference proteome</keyword>
<evidence type="ECO:0000256" key="9">
    <source>
        <dbReference type="SAM" id="MobiDB-lite"/>
    </source>
</evidence>
<keyword evidence="7" id="KW-0067">ATP-binding</keyword>
<dbReference type="Pfam" id="PF02518">
    <property type="entry name" value="HATPase_c"/>
    <property type="match status" value="1"/>
</dbReference>
<dbReference type="InterPro" id="IPR050482">
    <property type="entry name" value="Sensor_HK_TwoCompSys"/>
</dbReference>
<sequence length="405" mass="45292">MRDRYLPLPVRTTAGLAIIISLMYANDFFTGSPLRIALNILITATFASRFILRYFWKPKRRSLAFIGLITLETAAGIFWYDETTLIYFYAIVVLSTIVRLTFAQTRVPLLATMILIAGVYTALGDVNLLTFVSFSVISAFFYINVRSRRQRDSMYEQNKRHLAELQEAYAHLQEASVTSMQNAILDERTRIARDIHDAVGHSLTSLIVQMQAMRYMIGKDPAQAEQSLEGMLAVARQGLADIRSSVHALADDRSVSGLAPLAALLARMEATTSIRYTFHAELQEEDAATSDYALLFSVLQEAVTNIIRHSRATHVEVNLFREKEHIVLRIQDNGSLDAQAAVQEGFGLKMMRARLEERGGRLDYGIVQPHGFEIKAELPINGGPGERGNGDDSNVDDDNDNDNGR</sequence>
<keyword evidence="3" id="KW-0597">Phosphoprotein</keyword>
<dbReference type="GO" id="GO:0005524">
    <property type="term" value="F:ATP binding"/>
    <property type="evidence" value="ECO:0007669"/>
    <property type="project" value="UniProtKB-KW"/>
</dbReference>
<dbReference type="Pfam" id="PF07730">
    <property type="entry name" value="HisKA_3"/>
    <property type="match status" value="1"/>
</dbReference>
<evidence type="ECO:0000256" key="4">
    <source>
        <dbReference type="ARBA" id="ARBA00022679"/>
    </source>
</evidence>
<evidence type="ECO:0000256" key="6">
    <source>
        <dbReference type="ARBA" id="ARBA00022777"/>
    </source>
</evidence>
<feature type="transmembrane region" description="Helical" evidence="10">
    <location>
        <begin position="107"/>
        <end position="123"/>
    </location>
</feature>
<dbReference type="GO" id="GO:0000155">
    <property type="term" value="F:phosphorelay sensor kinase activity"/>
    <property type="evidence" value="ECO:0007669"/>
    <property type="project" value="InterPro"/>
</dbReference>
<evidence type="ECO:0000256" key="3">
    <source>
        <dbReference type="ARBA" id="ARBA00022553"/>
    </source>
</evidence>
<reference evidence="12 13" key="1">
    <citation type="submission" date="2020-02" db="EMBL/GenBank/DDBJ databases">
        <title>Paenibacillus sp. nov., isolated from rhizosphere soil of tomato.</title>
        <authorList>
            <person name="Weon H.-Y."/>
            <person name="Lee S.A."/>
        </authorList>
    </citation>
    <scope>NUCLEOTIDE SEQUENCE [LARGE SCALE GENOMIC DNA]</scope>
    <source>
        <strain evidence="12 13">14171R-81</strain>
    </source>
</reference>
<keyword evidence="6 12" id="KW-0418">Kinase</keyword>
<dbReference type="InterPro" id="IPR003594">
    <property type="entry name" value="HATPase_dom"/>
</dbReference>
<dbReference type="EMBL" id="CP048286">
    <property type="protein sequence ID" value="QHW31737.1"/>
    <property type="molecule type" value="Genomic_DNA"/>
</dbReference>
<feature type="transmembrane region" description="Helical" evidence="10">
    <location>
        <begin position="12"/>
        <end position="30"/>
    </location>
</feature>
<keyword evidence="4" id="KW-0808">Transferase</keyword>
<keyword evidence="8" id="KW-0902">Two-component regulatory system</keyword>
<dbReference type="RefSeq" id="WP_162640543.1">
    <property type="nucleotide sequence ID" value="NZ_CP048286.1"/>
</dbReference>
<accession>A0A6C0NZT7</accession>
<protein>
    <recommendedName>
        <fullName evidence="2">histidine kinase</fullName>
        <ecNumber evidence="2">2.7.13.3</ecNumber>
    </recommendedName>
</protein>
<dbReference type="PROSITE" id="PS50109">
    <property type="entry name" value="HIS_KIN"/>
    <property type="match status" value="1"/>
</dbReference>
<dbReference type="InterPro" id="IPR036890">
    <property type="entry name" value="HATPase_C_sf"/>
</dbReference>
<dbReference type="SUPFAM" id="SSF55874">
    <property type="entry name" value="ATPase domain of HSP90 chaperone/DNA topoisomerase II/histidine kinase"/>
    <property type="match status" value="1"/>
</dbReference>
<feature type="region of interest" description="Disordered" evidence="9">
    <location>
        <begin position="376"/>
        <end position="405"/>
    </location>
</feature>
<dbReference type="PANTHER" id="PTHR24421">
    <property type="entry name" value="NITRATE/NITRITE SENSOR PROTEIN NARX-RELATED"/>
    <property type="match status" value="1"/>
</dbReference>
<feature type="compositionally biased region" description="Acidic residues" evidence="9">
    <location>
        <begin position="393"/>
        <end position="405"/>
    </location>
</feature>
<dbReference type="PANTHER" id="PTHR24421:SF10">
    <property type="entry name" value="NITRATE_NITRITE SENSOR PROTEIN NARQ"/>
    <property type="match status" value="1"/>
</dbReference>
<evidence type="ECO:0000313" key="13">
    <source>
        <dbReference type="Proteomes" id="UP000479114"/>
    </source>
</evidence>
<feature type="transmembrane region" description="Helical" evidence="10">
    <location>
        <begin position="86"/>
        <end position="102"/>
    </location>
</feature>
<dbReference type="InterPro" id="IPR005467">
    <property type="entry name" value="His_kinase_dom"/>
</dbReference>
<dbReference type="AlphaFoldDB" id="A0A6C0NZT7"/>
<keyword evidence="10" id="KW-1133">Transmembrane helix</keyword>